<dbReference type="InterPro" id="IPR036236">
    <property type="entry name" value="Znf_C2H2_sf"/>
</dbReference>
<dbReference type="PROSITE" id="PS50157">
    <property type="entry name" value="ZINC_FINGER_C2H2_2"/>
    <property type="match status" value="2"/>
</dbReference>
<dbReference type="CDD" id="cd06257">
    <property type="entry name" value="DnaJ"/>
    <property type="match status" value="1"/>
</dbReference>
<dbReference type="InterPro" id="IPR054076">
    <property type="entry name" value="ZUO1-like_ZHD"/>
</dbReference>
<dbReference type="InterPro" id="IPR036869">
    <property type="entry name" value="J_dom_sf"/>
</dbReference>
<dbReference type="InterPro" id="IPR013087">
    <property type="entry name" value="Znf_C2H2_type"/>
</dbReference>
<dbReference type="SUPFAM" id="SSF46565">
    <property type="entry name" value="Chaperone J-domain"/>
    <property type="match status" value="1"/>
</dbReference>
<dbReference type="SMART" id="SM00451">
    <property type="entry name" value="ZnF_U1"/>
    <property type="match status" value="2"/>
</dbReference>
<keyword evidence="1" id="KW-0862">Zinc</keyword>
<keyword evidence="2" id="KW-0175">Coiled coil</keyword>
<dbReference type="PRINTS" id="PR00625">
    <property type="entry name" value="JDOMAIN"/>
</dbReference>
<dbReference type="Pfam" id="PF21884">
    <property type="entry name" value="ZUO1-like_ZHD"/>
    <property type="match status" value="1"/>
</dbReference>
<dbReference type="Proteomes" id="UP000823046">
    <property type="component" value="Unassembled WGS sequence"/>
</dbReference>
<dbReference type="SMART" id="SM00355">
    <property type="entry name" value="ZnF_C2H2"/>
    <property type="match status" value="2"/>
</dbReference>
<feature type="domain" description="J" evidence="3">
    <location>
        <begin position="4"/>
        <end position="70"/>
    </location>
</feature>
<evidence type="ECO:0000259" key="3">
    <source>
        <dbReference type="PROSITE" id="PS50076"/>
    </source>
</evidence>
<dbReference type="InterPro" id="IPR003604">
    <property type="entry name" value="Matrin/U1-like-C_Znf_C2H2"/>
</dbReference>
<feature type="coiled-coil region" evidence="2">
    <location>
        <begin position="206"/>
        <end position="244"/>
    </location>
</feature>
<feature type="domain" description="C2H2-type" evidence="4">
    <location>
        <begin position="495"/>
        <end position="524"/>
    </location>
</feature>
<evidence type="ECO:0000256" key="1">
    <source>
        <dbReference type="PROSITE-ProRule" id="PRU00042"/>
    </source>
</evidence>
<keyword evidence="1" id="KW-0479">Metal-binding</keyword>
<dbReference type="PANTHER" id="PTHR44029:SF1">
    <property type="entry name" value="DNAJ HOMOLOG SUBFAMILY C MEMBER 21"/>
    <property type="match status" value="1"/>
</dbReference>
<keyword evidence="6" id="KW-1185">Reference proteome</keyword>
<dbReference type="SUPFAM" id="SSF57667">
    <property type="entry name" value="beta-beta-alpha zinc fingers"/>
    <property type="match status" value="1"/>
</dbReference>
<dbReference type="PANTHER" id="PTHR44029">
    <property type="entry name" value="DNAJ HOMOLOG SUBFAMILY C MEMBER 21"/>
    <property type="match status" value="1"/>
</dbReference>
<evidence type="ECO:0000313" key="6">
    <source>
        <dbReference type="Proteomes" id="UP000823046"/>
    </source>
</evidence>
<evidence type="ECO:0000259" key="4">
    <source>
        <dbReference type="PROSITE" id="PS50157"/>
    </source>
</evidence>
<dbReference type="Gene3D" id="3.30.160.60">
    <property type="entry name" value="Classic Zinc Finger"/>
    <property type="match status" value="1"/>
</dbReference>
<dbReference type="InterPro" id="IPR051964">
    <property type="entry name" value="Chaperone_stress_response"/>
</dbReference>
<dbReference type="Pfam" id="PF12874">
    <property type="entry name" value="zf-met"/>
    <property type="match status" value="1"/>
</dbReference>
<evidence type="ECO:0000256" key="2">
    <source>
        <dbReference type="SAM" id="Coils"/>
    </source>
</evidence>
<accession>A0ABQ7JA94</accession>
<keyword evidence="1" id="KW-0863">Zinc-finger</keyword>
<organism evidence="5 6">
    <name type="scientific">Cardiosporidium cionae</name>
    <dbReference type="NCBI Taxonomy" id="476202"/>
    <lineage>
        <taxon>Eukaryota</taxon>
        <taxon>Sar</taxon>
        <taxon>Alveolata</taxon>
        <taxon>Apicomplexa</taxon>
        <taxon>Aconoidasida</taxon>
        <taxon>Nephromycida</taxon>
        <taxon>Cardiosporidium</taxon>
    </lineage>
</organism>
<dbReference type="EMBL" id="JADAQX010000271">
    <property type="protein sequence ID" value="KAF8820916.1"/>
    <property type="molecule type" value="Genomic_DNA"/>
</dbReference>
<dbReference type="InterPro" id="IPR018253">
    <property type="entry name" value="DnaJ_domain_CS"/>
</dbReference>
<dbReference type="InterPro" id="IPR001623">
    <property type="entry name" value="DnaJ_domain"/>
</dbReference>
<dbReference type="SMART" id="SM00271">
    <property type="entry name" value="DnaJ"/>
    <property type="match status" value="1"/>
</dbReference>
<evidence type="ECO:0000313" key="5">
    <source>
        <dbReference type="EMBL" id="KAF8820916.1"/>
    </source>
</evidence>
<comment type="caution">
    <text evidence="5">The sequence shown here is derived from an EMBL/GenBank/DDBJ whole genome shotgun (WGS) entry which is preliminary data.</text>
</comment>
<dbReference type="PROSITE" id="PS00636">
    <property type="entry name" value="DNAJ_1"/>
    <property type="match status" value="1"/>
</dbReference>
<reference evidence="5 6" key="1">
    <citation type="journal article" date="2020" name="bioRxiv">
        <title>Metabolic contributions of an alphaproteobacterial endosymbiont in the apicomplexan Cardiosporidium cionae.</title>
        <authorList>
            <person name="Hunter E.S."/>
            <person name="Paight C.J."/>
            <person name="Lane C.E."/>
        </authorList>
    </citation>
    <scope>NUCLEOTIDE SEQUENCE [LARGE SCALE GENOMIC DNA]</scope>
    <source>
        <strain evidence="5">ESH_2018</strain>
    </source>
</reference>
<gene>
    <name evidence="5" type="ORF">IE077_002662</name>
</gene>
<name>A0ABQ7JA94_9APIC</name>
<sequence>MKTCYYSILGVAQTASHDDIKKAFRQQALLEHPDKNPGDTDEATVRFQSLQEAYECLSNKQDRAWYDAHRLEILTGGEVEGSASSQLNLWAYFRSSCFSGFTDAENGFYTVYGEAFNKIHAEELQEYDYCVPSFGTSTSTQKNVSAFYAYWTKFMSRKSFAHADTINPKYAQNRRESRAVAKENTKLRSIARREFSEQVQALATWIKKLDRRVMKFQNEKLQELQQLQKEKQQQLKNLQVLQARNREKQRIAELARWEGIGGERDRLLAEGKQQFHSDFVTCDNREAVPIVLFVCEICNKNFKSEKQYQSHEKSKKHAKNVHTFNLKQRTGNVHELATPRFEETADLNEINGDSFSIRSITTHKDTDSIENPEAEIYSVSDCSESEKESRSWKSDSLSNDTDNEDLLNRFANIKIQSKQQRVHCEDSASDASEISLKISDLSSIVSSNQVNNVEESSNTFKGFKKSSRSSKAREKFSSSNAEKVGKCDKNAVIPWTCEVCSSAFNSRNKLFQHINKEGHAIIKPQISSKKKKKNQ</sequence>
<dbReference type="PROSITE" id="PS50076">
    <property type="entry name" value="DNAJ_2"/>
    <property type="match status" value="1"/>
</dbReference>
<dbReference type="Gene3D" id="1.10.287.110">
    <property type="entry name" value="DnaJ domain"/>
    <property type="match status" value="1"/>
</dbReference>
<dbReference type="Pfam" id="PF00226">
    <property type="entry name" value="DnaJ"/>
    <property type="match status" value="1"/>
</dbReference>
<protein>
    <submittedName>
        <fullName evidence="5">DnaJ domain-containing protein</fullName>
    </submittedName>
</protein>
<proteinExistence type="predicted"/>
<feature type="domain" description="C2H2-type" evidence="4">
    <location>
        <begin position="293"/>
        <end position="322"/>
    </location>
</feature>
<dbReference type="PROSITE" id="PS00028">
    <property type="entry name" value="ZINC_FINGER_C2H2_1"/>
    <property type="match status" value="2"/>
</dbReference>